<feature type="transmembrane region" description="Helical" evidence="2">
    <location>
        <begin position="88"/>
        <end position="109"/>
    </location>
</feature>
<proteinExistence type="predicted"/>
<keyword evidence="2" id="KW-0812">Transmembrane</keyword>
<feature type="compositionally biased region" description="Pro residues" evidence="1">
    <location>
        <begin position="58"/>
        <end position="68"/>
    </location>
</feature>
<reference evidence="4" key="1">
    <citation type="submission" date="2017-09" db="EMBL/GenBank/DDBJ databases">
        <title>Depth-based differentiation of microbial function through sediment-hosted aquifers and enrichment of novel symbionts in the deep terrestrial subsurface.</title>
        <authorList>
            <person name="Probst A.J."/>
            <person name="Ladd B."/>
            <person name="Jarett J.K."/>
            <person name="Geller-Mcgrath D.E."/>
            <person name="Sieber C.M.K."/>
            <person name="Emerson J.B."/>
            <person name="Anantharaman K."/>
            <person name="Thomas B.C."/>
            <person name="Malmstrom R."/>
            <person name="Stieglmeier M."/>
            <person name="Klingl A."/>
            <person name="Woyke T."/>
            <person name="Ryan C.M."/>
            <person name="Banfield J.F."/>
        </authorList>
    </citation>
    <scope>NUCLEOTIDE SEQUENCE [LARGE SCALE GENOMIC DNA]</scope>
</reference>
<evidence type="ECO:0000256" key="2">
    <source>
        <dbReference type="SAM" id="Phobius"/>
    </source>
</evidence>
<feature type="region of interest" description="Disordered" evidence="1">
    <location>
        <begin position="1"/>
        <end position="78"/>
    </location>
</feature>
<name>A0A2M8F3H0_9BACT</name>
<dbReference type="EMBL" id="PFSC01000027">
    <property type="protein sequence ID" value="PJC33790.1"/>
    <property type="molecule type" value="Genomic_DNA"/>
</dbReference>
<sequence>MDPTKTDKPETPTDATVAPVVPPVTPPTTSPEAGIEIPNAPAPEPIAQVIPSESTPEVVPPADIPPTPEVKSPEGDQFGYTETKSNKLLYVFVFVLVVVLLSLVGLFFYKQYMNTTAQVEPVVEPTVAVSPTSAPATEEESELNQIEIPDLDQEMQDINKDIEQL</sequence>
<gene>
    <name evidence="3" type="ORF">CO051_01005</name>
</gene>
<evidence type="ECO:0000313" key="3">
    <source>
        <dbReference type="EMBL" id="PJC33790.1"/>
    </source>
</evidence>
<dbReference type="AlphaFoldDB" id="A0A2M8F3H0"/>
<keyword evidence="2" id="KW-0472">Membrane</keyword>
<feature type="compositionally biased region" description="Pro residues" evidence="1">
    <location>
        <begin position="20"/>
        <end position="29"/>
    </location>
</feature>
<dbReference type="Proteomes" id="UP000231383">
    <property type="component" value="Unassembled WGS sequence"/>
</dbReference>
<organism evidence="3 4">
    <name type="scientific">Candidatus Roizmanbacteria bacterium CG_4_9_14_0_2_um_filter_39_13</name>
    <dbReference type="NCBI Taxonomy" id="1974839"/>
    <lineage>
        <taxon>Bacteria</taxon>
        <taxon>Candidatus Roizmaniibacteriota</taxon>
    </lineage>
</organism>
<comment type="caution">
    <text evidence="3">The sequence shown here is derived from an EMBL/GenBank/DDBJ whole genome shotgun (WGS) entry which is preliminary data.</text>
</comment>
<evidence type="ECO:0000256" key="1">
    <source>
        <dbReference type="SAM" id="MobiDB-lite"/>
    </source>
</evidence>
<accession>A0A2M8F3H0</accession>
<evidence type="ECO:0000313" key="4">
    <source>
        <dbReference type="Proteomes" id="UP000231383"/>
    </source>
</evidence>
<keyword evidence="2" id="KW-1133">Transmembrane helix</keyword>
<feature type="compositionally biased region" description="Basic and acidic residues" evidence="1">
    <location>
        <begin position="1"/>
        <end position="11"/>
    </location>
</feature>
<protein>
    <submittedName>
        <fullName evidence="3">Uncharacterized protein</fullName>
    </submittedName>
</protein>